<sequence>MSEKWGEVREEVRKDIRDWGGRDLVGGDWAGVWFRGAKDNADLRDCYPSYTVEEKAQSRAELKEKRTLLMALPNENQLKFNSYKDAKILMQAIENRFGGNTATKKTQKNLLKQQYENFTASSTKVIEQALKGFKSYLVQLRCMVKLSSRRHQSEVLKKFVTRMDYAYYCVEEQTRD</sequence>
<evidence type="ECO:0000313" key="1">
    <source>
        <dbReference type="EMBL" id="GJT61938.1"/>
    </source>
</evidence>
<reference evidence="1" key="1">
    <citation type="journal article" date="2022" name="Int. J. Mol. Sci.">
        <title>Draft Genome of Tanacetum Coccineum: Genomic Comparison of Closely Related Tanacetum-Family Plants.</title>
        <authorList>
            <person name="Yamashiro T."/>
            <person name="Shiraishi A."/>
            <person name="Nakayama K."/>
            <person name="Satake H."/>
        </authorList>
    </citation>
    <scope>NUCLEOTIDE SEQUENCE</scope>
</reference>
<organism evidence="1 2">
    <name type="scientific">Tanacetum coccineum</name>
    <dbReference type="NCBI Taxonomy" id="301880"/>
    <lineage>
        <taxon>Eukaryota</taxon>
        <taxon>Viridiplantae</taxon>
        <taxon>Streptophyta</taxon>
        <taxon>Embryophyta</taxon>
        <taxon>Tracheophyta</taxon>
        <taxon>Spermatophyta</taxon>
        <taxon>Magnoliopsida</taxon>
        <taxon>eudicotyledons</taxon>
        <taxon>Gunneridae</taxon>
        <taxon>Pentapetalae</taxon>
        <taxon>asterids</taxon>
        <taxon>campanulids</taxon>
        <taxon>Asterales</taxon>
        <taxon>Asteraceae</taxon>
        <taxon>Asteroideae</taxon>
        <taxon>Anthemideae</taxon>
        <taxon>Anthemidinae</taxon>
        <taxon>Tanacetum</taxon>
    </lineage>
</organism>
<keyword evidence="2" id="KW-1185">Reference proteome</keyword>
<dbReference type="EMBL" id="BQNB010017330">
    <property type="protein sequence ID" value="GJT61938.1"/>
    <property type="molecule type" value="Genomic_DNA"/>
</dbReference>
<accession>A0ABQ5FG80</accession>
<comment type="caution">
    <text evidence="1">The sequence shown here is derived from an EMBL/GenBank/DDBJ whole genome shotgun (WGS) entry which is preliminary data.</text>
</comment>
<name>A0ABQ5FG80_9ASTR</name>
<protein>
    <submittedName>
        <fullName evidence="1">Uncharacterized protein</fullName>
    </submittedName>
</protein>
<dbReference type="Proteomes" id="UP001151760">
    <property type="component" value="Unassembled WGS sequence"/>
</dbReference>
<reference evidence="1" key="2">
    <citation type="submission" date="2022-01" db="EMBL/GenBank/DDBJ databases">
        <authorList>
            <person name="Yamashiro T."/>
            <person name="Shiraishi A."/>
            <person name="Satake H."/>
            <person name="Nakayama K."/>
        </authorList>
    </citation>
    <scope>NUCLEOTIDE SEQUENCE</scope>
</reference>
<proteinExistence type="predicted"/>
<evidence type="ECO:0000313" key="2">
    <source>
        <dbReference type="Proteomes" id="UP001151760"/>
    </source>
</evidence>
<gene>
    <name evidence="1" type="ORF">Tco_1005471</name>
</gene>